<comment type="caution">
    <text evidence="2">The sequence shown here is derived from an EMBL/GenBank/DDBJ whole genome shotgun (WGS) entry which is preliminary data.</text>
</comment>
<dbReference type="SUPFAM" id="SSF49879">
    <property type="entry name" value="SMAD/FHA domain"/>
    <property type="match status" value="1"/>
</dbReference>
<organism evidence="2 3">
    <name type="scientific">Phytopseudomonas dryadis</name>
    <dbReference type="NCBI Taxonomy" id="2487520"/>
    <lineage>
        <taxon>Bacteria</taxon>
        <taxon>Pseudomonadati</taxon>
        <taxon>Pseudomonadota</taxon>
        <taxon>Gammaproteobacteria</taxon>
        <taxon>Pseudomonadales</taxon>
        <taxon>Pseudomonadaceae</taxon>
        <taxon>Phytopseudomonas</taxon>
    </lineage>
</organism>
<dbReference type="InterPro" id="IPR000253">
    <property type="entry name" value="FHA_dom"/>
</dbReference>
<gene>
    <name evidence="2" type="ORF">DNK44_25060</name>
</gene>
<protein>
    <recommendedName>
        <fullName evidence="1">FHA domain-containing protein</fullName>
    </recommendedName>
</protein>
<evidence type="ECO:0000259" key="1">
    <source>
        <dbReference type="Pfam" id="PF00498"/>
    </source>
</evidence>
<dbReference type="InterPro" id="IPR008984">
    <property type="entry name" value="SMAD_FHA_dom_sf"/>
</dbReference>
<accession>A0A4Q9QV13</accession>
<dbReference type="RefSeq" id="WP_131199384.1">
    <property type="nucleotide sequence ID" value="NZ_QJUL01000066.1"/>
</dbReference>
<dbReference type="CDD" id="cd00060">
    <property type="entry name" value="FHA"/>
    <property type="match status" value="1"/>
</dbReference>
<dbReference type="EMBL" id="QJUL01000066">
    <property type="protein sequence ID" value="TBU84476.1"/>
    <property type="molecule type" value="Genomic_DNA"/>
</dbReference>
<dbReference type="Pfam" id="PF00498">
    <property type="entry name" value="FHA"/>
    <property type="match status" value="1"/>
</dbReference>
<dbReference type="Proteomes" id="UP000293172">
    <property type="component" value="Unassembled WGS sequence"/>
</dbReference>
<evidence type="ECO:0000313" key="3">
    <source>
        <dbReference type="Proteomes" id="UP000293172"/>
    </source>
</evidence>
<reference evidence="2 3" key="1">
    <citation type="submission" date="2018-06" db="EMBL/GenBank/DDBJ databases">
        <title>Three novel Pseudomonas species isolated from symptomatic oak.</title>
        <authorList>
            <person name="Bueno-Gonzalez V."/>
            <person name="Brady C."/>
        </authorList>
    </citation>
    <scope>NUCLEOTIDE SEQUENCE [LARGE SCALE GENOMIC DNA]</scope>
    <source>
        <strain evidence="2 3">P6B</strain>
    </source>
</reference>
<name>A0A4Q9QV13_9GAMM</name>
<proteinExistence type="predicted"/>
<dbReference type="AlphaFoldDB" id="A0A4Q9QV13"/>
<feature type="domain" description="FHA" evidence="1">
    <location>
        <begin position="36"/>
        <end position="102"/>
    </location>
</feature>
<dbReference type="Gene3D" id="2.60.200.20">
    <property type="match status" value="1"/>
</dbReference>
<sequence length="334" mass="36459">MNRSVIAPRIALVVVNPQVLRQGCAPNYSFDGAGGTIGSRGADWILGDNRDRVHPVHCQIVLDEGAFCIVDRSGHTRINGSDTALGRHVSARLAEGDTLHIGPYRVSVHLHDQQHALPDPARHLIQYDVGELLNLQDERLDLFDHLSTDAAPAPAPTTEKNLLEAWLDGAEAHSGELDPLLALDADRAIEQTRQYSLIDDIHHGMTPAGTQPDLAATRFEAIAGRPDARADDVARLRPMGDQVPISDSAPEALLDLLQLPAPESPREAFGTRPLLVAPPTHTRLHDTALSHAIARGLDAALQSVASRPDLEMRFWEAFNQAYDQAQRTQRMEAQ</sequence>
<dbReference type="OrthoDB" id="273564at2"/>
<evidence type="ECO:0000313" key="2">
    <source>
        <dbReference type="EMBL" id="TBU84476.1"/>
    </source>
</evidence>